<proteinExistence type="predicted"/>
<name>A0A9N7VEK2_PLEPL</name>
<dbReference type="AlphaFoldDB" id="A0A9N7VEK2"/>
<evidence type="ECO:0000256" key="1">
    <source>
        <dbReference type="SAM" id="MobiDB-lite"/>
    </source>
</evidence>
<protein>
    <submittedName>
        <fullName evidence="2">Uncharacterized protein</fullName>
    </submittedName>
</protein>
<dbReference type="Proteomes" id="UP001153269">
    <property type="component" value="Unassembled WGS sequence"/>
</dbReference>
<sequence length="139" mass="14493">MQKVSPSPAPRLQAGESREWVRQRVNGRAERRGCISTSGSLEPLLLLLQGDTSSDLRLEPPPGTRGPRRGFIGLHRALEAPPARGAGGWDRGHRIGTVLRSGVAGSGAEQAERGARRSGGGSGHSGECGPAVSPDIGLF</sequence>
<feature type="region of interest" description="Disordered" evidence="1">
    <location>
        <begin position="1"/>
        <end position="31"/>
    </location>
</feature>
<gene>
    <name evidence="2" type="ORF">PLEPLA_LOCUS35662</name>
</gene>
<feature type="compositionally biased region" description="Basic and acidic residues" evidence="1">
    <location>
        <begin position="16"/>
        <end position="31"/>
    </location>
</feature>
<reference evidence="2" key="1">
    <citation type="submission" date="2020-03" db="EMBL/GenBank/DDBJ databases">
        <authorList>
            <person name="Weist P."/>
        </authorList>
    </citation>
    <scope>NUCLEOTIDE SEQUENCE</scope>
</reference>
<keyword evidence="3" id="KW-1185">Reference proteome</keyword>
<feature type="region of interest" description="Disordered" evidence="1">
    <location>
        <begin position="100"/>
        <end position="139"/>
    </location>
</feature>
<evidence type="ECO:0000313" key="3">
    <source>
        <dbReference type="Proteomes" id="UP001153269"/>
    </source>
</evidence>
<feature type="compositionally biased region" description="Gly residues" evidence="1">
    <location>
        <begin position="117"/>
        <end position="126"/>
    </location>
</feature>
<comment type="caution">
    <text evidence="2">The sequence shown here is derived from an EMBL/GenBank/DDBJ whole genome shotgun (WGS) entry which is preliminary data.</text>
</comment>
<accession>A0A9N7VEK2</accession>
<evidence type="ECO:0000313" key="2">
    <source>
        <dbReference type="EMBL" id="CAB1447998.1"/>
    </source>
</evidence>
<dbReference type="EMBL" id="CADEAL010003961">
    <property type="protein sequence ID" value="CAB1447998.1"/>
    <property type="molecule type" value="Genomic_DNA"/>
</dbReference>
<organism evidence="2 3">
    <name type="scientific">Pleuronectes platessa</name>
    <name type="common">European plaice</name>
    <dbReference type="NCBI Taxonomy" id="8262"/>
    <lineage>
        <taxon>Eukaryota</taxon>
        <taxon>Metazoa</taxon>
        <taxon>Chordata</taxon>
        <taxon>Craniata</taxon>
        <taxon>Vertebrata</taxon>
        <taxon>Euteleostomi</taxon>
        <taxon>Actinopterygii</taxon>
        <taxon>Neopterygii</taxon>
        <taxon>Teleostei</taxon>
        <taxon>Neoteleostei</taxon>
        <taxon>Acanthomorphata</taxon>
        <taxon>Carangaria</taxon>
        <taxon>Pleuronectiformes</taxon>
        <taxon>Pleuronectoidei</taxon>
        <taxon>Pleuronectidae</taxon>
        <taxon>Pleuronectes</taxon>
    </lineage>
</organism>